<dbReference type="Pfam" id="PF18164">
    <property type="entry name" value="GNAT_C"/>
    <property type="match status" value="1"/>
</dbReference>
<accession>A0A6G7Y4W6</accession>
<dbReference type="KEGG" id="prv:G7070_05690"/>
<name>A0A6G7Y4W6_9ACTN</name>
<protein>
    <submittedName>
        <fullName evidence="3">DUF5596 domain-containing protein</fullName>
    </submittedName>
</protein>
<evidence type="ECO:0000313" key="3">
    <source>
        <dbReference type="EMBL" id="QIK71860.1"/>
    </source>
</evidence>
<keyword evidence="4" id="KW-1185">Reference proteome</keyword>
<dbReference type="Pfam" id="PF18082">
    <property type="entry name" value="NAT_N"/>
    <property type="match status" value="1"/>
</dbReference>
<evidence type="ECO:0000259" key="2">
    <source>
        <dbReference type="Pfam" id="PF18164"/>
    </source>
</evidence>
<evidence type="ECO:0000313" key="4">
    <source>
        <dbReference type="Proteomes" id="UP000501058"/>
    </source>
</evidence>
<dbReference type="Proteomes" id="UP000501058">
    <property type="component" value="Chromosome"/>
</dbReference>
<dbReference type="AlphaFoldDB" id="A0A6G7Y4W6"/>
<proteinExistence type="predicted"/>
<dbReference type="RefSeq" id="WP_166232666.1">
    <property type="nucleotide sequence ID" value="NZ_CP049865.1"/>
</dbReference>
<sequence>MPHPDADLTRARLLDAATDDGLDRLGIHAPDRPAVAGWLRAVADDPADLAVVARLRAEVLLPAIGAWDAHADGPGFDAALERHPLGAGVLPLCALAATGEDVLAHQAGHGLASEIGVRTLNDLGQQVMKHRHVYGEPGLHNQGWLRTVWSGDFLWLGRLQFEPRLSDLGIAGGPARRVLSVHIPQTGPLTPASVDAAFAAASATYSAHLPHLAPEAFICDSWLLDPLLTDLVPDTNLARFAERWTPWECGPGDWAAAYFVFDVNPPGRAAADPETLPTDNTLRRRLVEHWRAGGHVRVCQGVADTRP</sequence>
<dbReference type="EMBL" id="CP049865">
    <property type="protein sequence ID" value="QIK71860.1"/>
    <property type="molecule type" value="Genomic_DNA"/>
</dbReference>
<gene>
    <name evidence="3" type="ORF">G7070_05690</name>
</gene>
<reference evidence="3 4" key="1">
    <citation type="submission" date="2020-03" db="EMBL/GenBank/DDBJ databases">
        <title>Propioniciclava sp. nov., isolated from Hydrophilus acuminatus.</title>
        <authorList>
            <person name="Hyun D.-W."/>
            <person name="Bae J.-W."/>
        </authorList>
    </citation>
    <scope>NUCLEOTIDE SEQUENCE [LARGE SCALE GENOMIC DNA]</scope>
    <source>
        <strain evidence="3 4">HDW11</strain>
    </source>
</reference>
<dbReference type="Gene3D" id="3.40.630.120">
    <property type="match status" value="1"/>
</dbReference>
<dbReference type="InterPro" id="IPR041644">
    <property type="entry name" value="GNAT_C"/>
</dbReference>
<evidence type="ECO:0000259" key="1">
    <source>
        <dbReference type="Pfam" id="PF18082"/>
    </source>
</evidence>
<feature type="domain" description="N-acyltransferase N-terminal" evidence="1">
    <location>
        <begin position="19"/>
        <end position="151"/>
    </location>
</feature>
<organism evidence="3 4">
    <name type="scientific">Propioniciclava coleopterorum</name>
    <dbReference type="NCBI Taxonomy" id="2714937"/>
    <lineage>
        <taxon>Bacteria</taxon>
        <taxon>Bacillati</taxon>
        <taxon>Actinomycetota</taxon>
        <taxon>Actinomycetes</taxon>
        <taxon>Propionibacteriales</taxon>
        <taxon>Propionibacteriaceae</taxon>
        <taxon>Propioniciclava</taxon>
    </lineage>
</organism>
<dbReference type="InterPro" id="IPR041273">
    <property type="entry name" value="NAT_N"/>
</dbReference>
<feature type="domain" description="GNAT-like C-terminal" evidence="2">
    <location>
        <begin position="154"/>
        <end position="302"/>
    </location>
</feature>